<dbReference type="InterPro" id="IPR051550">
    <property type="entry name" value="SCF-Subunits/Alg-Epimerases"/>
</dbReference>
<dbReference type="InterPro" id="IPR011050">
    <property type="entry name" value="Pectin_lyase_fold/virulence"/>
</dbReference>
<organism evidence="5 6">
    <name type="scientific">Microbacterium deminutum</name>
    <dbReference type="NCBI Taxonomy" id="344164"/>
    <lineage>
        <taxon>Bacteria</taxon>
        <taxon>Bacillati</taxon>
        <taxon>Actinomycetota</taxon>
        <taxon>Actinomycetes</taxon>
        <taxon>Micrococcales</taxon>
        <taxon>Microbacteriaceae</taxon>
        <taxon>Microbacterium</taxon>
    </lineage>
</organism>
<keyword evidence="6" id="KW-1185">Reference proteome</keyword>
<dbReference type="Pfam" id="PF05048">
    <property type="entry name" value="NosD"/>
    <property type="match status" value="1"/>
</dbReference>
<evidence type="ECO:0000259" key="4">
    <source>
        <dbReference type="Pfam" id="PF05048"/>
    </source>
</evidence>
<keyword evidence="1" id="KW-0677">Repeat</keyword>
<reference evidence="5 6" key="1">
    <citation type="journal article" date="2019" name="Int. J. Syst. Evol. Microbiol.">
        <title>The Global Catalogue of Microorganisms (GCM) 10K type strain sequencing project: providing services to taxonomists for standard genome sequencing and annotation.</title>
        <authorList>
            <consortium name="The Broad Institute Genomics Platform"/>
            <consortium name="The Broad Institute Genome Sequencing Center for Infectious Disease"/>
            <person name="Wu L."/>
            <person name="Ma J."/>
        </authorList>
    </citation>
    <scope>NUCLEOTIDE SEQUENCE [LARGE SCALE GENOMIC DNA]</scope>
    <source>
        <strain evidence="5 6">JCM 14901</strain>
    </source>
</reference>
<keyword evidence="3" id="KW-0732">Signal</keyword>
<dbReference type="Proteomes" id="UP001499933">
    <property type="component" value="Unassembled WGS sequence"/>
</dbReference>
<dbReference type="InterPro" id="IPR012334">
    <property type="entry name" value="Pectin_lyas_fold"/>
</dbReference>
<dbReference type="RefSeq" id="WP_344092804.1">
    <property type="nucleotide sequence ID" value="NZ_BAAAOG010000002.1"/>
</dbReference>
<dbReference type="PROSITE" id="PS51257">
    <property type="entry name" value="PROKAR_LIPOPROTEIN"/>
    <property type="match status" value="1"/>
</dbReference>
<protein>
    <recommendedName>
        <fullName evidence="4">Periplasmic copper-binding protein NosD beta helix domain-containing protein</fullName>
    </recommendedName>
</protein>
<name>A0ABN2QJC7_9MICO</name>
<evidence type="ECO:0000313" key="5">
    <source>
        <dbReference type="EMBL" id="GAA1953554.1"/>
    </source>
</evidence>
<feature type="region of interest" description="Disordered" evidence="2">
    <location>
        <begin position="380"/>
        <end position="434"/>
    </location>
</feature>
<accession>A0ABN2QJC7</accession>
<dbReference type="Gene3D" id="2.160.20.10">
    <property type="entry name" value="Single-stranded right-handed beta-helix, Pectin lyase-like"/>
    <property type="match status" value="1"/>
</dbReference>
<evidence type="ECO:0000256" key="3">
    <source>
        <dbReference type="SAM" id="SignalP"/>
    </source>
</evidence>
<proteinExistence type="predicted"/>
<dbReference type="InterPro" id="IPR006626">
    <property type="entry name" value="PbH1"/>
</dbReference>
<dbReference type="EMBL" id="BAAAOG010000002">
    <property type="protein sequence ID" value="GAA1953554.1"/>
    <property type="molecule type" value="Genomic_DNA"/>
</dbReference>
<gene>
    <name evidence="5" type="ORF">GCM10009776_14250</name>
</gene>
<dbReference type="SUPFAM" id="SSF51126">
    <property type="entry name" value="Pectin lyase-like"/>
    <property type="match status" value="1"/>
</dbReference>
<feature type="signal peptide" evidence="3">
    <location>
        <begin position="1"/>
        <end position="24"/>
    </location>
</feature>
<dbReference type="PANTHER" id="PTHR22990:SF15">
    <property type="entry name" value="F-BOX ONLY PROTEIN 10"/>
    <property type="match status" value="1"/>
</dbReference>
<dbReference type="PANTHER" id="PTHR22990">
    <property type="entry name" value="F-BOX ONLY PROTEIN"/>
    <property type="match status" value="1"/>
</dbReference>
<dbReference type="InterPro" id="IPR007742">
    <property type="entry name" value="NosD_dom"/>
</dbReference>
<evidence type="ECO:0000313" key="6">
    <source>
        <dbReference type="Proteomes" id="UP001499933"/>
    </source>
</evidence>
<evidence type="ECO:0000256" key="1">
    <source>
        <dbReference type="ARBA" id="ARBA00022737"/>
    </source>
</evidence>
<dbReference type="SMART" id="SM00710">
    <property type="entry name" value="PbH1"/>
    <property type="match status" value="8"/>
</dbReference>
<feature type="domain" description="Periplasmic copper-binding protein NosD beta helix" evidence="4">
    <location>
        <begin position="96"/>
        <end position="262"/>
    </location>
</feature>
<comment type="caution">
    <text evidence="5">The sequence shown here is derived from an EMBL/GenBank/DDBJ whole genome shotgun (WGS) entry which is preliminary data.</text>
</comment>
<sequence length="434" mass="44557">MHTLRRLLAAAALVAVLASGTACAAPSNDGLLVRVPQDASTLSEAAEQVAPGGTILIAPGTYDDELQINTPDVTVRGEDRNATVIDGGGIRPYGIVSIADGVTVENLTVTGATFYGVLFTGLHDKNGPSAPTADGYTPWDPEAFPPLQRFLIDHVTAYNNGLYGIYAFNAQHGVIRDSYASGSADSGIYVGQCRNCDVLVAGNVAERNAVGFENANASDSVVITGNRFSRNRVGLTLLSSYQEAFTPQHANQVVGNLISDNDAADSPSQAEGGFATGVGISGGEANIFERNRISGNARAGVILTNTEDLPATGNRFTANVYAANGVDLGNVSAARTPATSNCAEDSPSTAPAALAAELTAGCDGSHAAQSATDAVAGPDAPIGSSFRDVAPPAPQPNLANPTERTTLPKTITMPDLEAVDVPADDFLADRAGSR</sequence>
<feature type="chain" id="PRO_5047048350" description="Periplasmic copper-binding protein NosD beta helix domain-containing protein" evidence="3">
    <location>
        <begin position="25"/>
        <end position="434"/>
    </location>
</feature>
<evidence type="ECO:0000256" key="2">
    <source>
        <dbReference type="SAM" id="MobiDB-lite"/>
    </source>
</evidence>